<dbReference type="EMBL" id="WHWB01032092">
    <property type="protein sequence ID" value="KAJ7427044.1"/>
    <property type="molecule type" value="Genomic_DNA"/>
</dbReference>
<sequence>MGRTHCLLSHTELEGHNARCPQGDSSLVPWEQELLELSPGEWSSSRSSSSSICTEDFAARFQEGMVESLLEEEEEEDEPTADVPREGADLGQEDSLFPTGRRLGDRQQLEMEPGRQPWGDRSPSLRKWESLESLGVRISRLSQSHMPGMAWRGAEAAVAAPGPRGARAGVPPVSWWQCGKQKVWLPGQRLRELEKSTRSLLQQRLQTLHQLHVLLQREKVDILWQLQKTLEQNLGEIHDHEKSNSCVWGQTCELQSPSGTSRPFTNAFEECMKAWLAPKLGEENCMWDIGHPSKAQADDLLPDSVWSYKDMPQWVRWTADAFSISPDDKEKWEFCRCLGYSRKAETIGIVQPGEEKLWGDLTVALQCLKGPTGKMERDYLQERNQEGKVGSEKMKGKKRNLIENQNALCVRNVVNVVITKGEVTFPGASMSTGYPDCKAEAAQSYTLDINLCCASGICVEMKQHYLQPPLKGPSRAQSSSQTPWCRRTGTMRKVRLTIFEEEIAL</sequence>
<feature type="region of interest" description="Disordered" evidence="1">
    <location>
        <begin position="65"/>
        <end position="123"/>
    </location>
</feature>
<dbReference type="Proteomes" id="UP001145742">
    <property type="component" value="Unassembled WGS sequence"/>
</dbReference>
<evidence type="ECO:0000256" key="1">
    <source>
        <dbReference type="SAM" id="MobiDB-lite"/>
    </source>
</evidence>
<gene>
    <name evidence="2" type="ORF">WISP_10239</name>
</gene>
<comment type="caution">
    <text evidence="2">The sequence shown here is derived from an EMBL/GenBank/DDBJ whole genome shotgun (WGS) entry which is preliminary data.</text>
</comment>
<proteinExistence type="predicted"/>
<reference evidence="2" key="1">
    <citation type="submission" date="2019-10" db="EMBL/GenBank/DDBJ databases">
        <authorList>
            <person name="Soares A.E.R."/>
            <person name="Aleixo A."/>
            <person name="Schneider P."/>
            <person name="Miyaki C.Y."/>
            <person name="Schneider M.P."/>
            <person name="Mello C."/>
            <person name="Vasconcelos A.T.R."/>
        </authorList>
    </citation>
    <scope>NUCLEOTIDE SEQUENCE</scope>
    <source>
        <tissue evidence="2">Muscle</tissue>
    </source>
</reference>
<evidence type="ECO:0000313" key="3">
    <source>
        <dbReference type="Proteomes" id="UP001145742"/>
    </source>
</evidence>
<evidence type="ECO:0000313" key="2">
    <source>
        <dbReference type="EMBL" id="KAJ7427044.1"/>
    </source>
</evidence>
<protein>
    <submittedName>
        <fullName evidence="2">Uncharacterized protein</fullName>
    </submittedName>
</protein>
<keyword evidence="3" id="KW-1185">Reference proteome</keyword>
<feature type="compositionally biased region" description="Acidic residues" evidence="1">
    <location>
        <begin position="69"/>
        <end position="80"/>
    </location>
</feature>
<accession>A0ABQ9DS81</accession>
<name>A0ABQ9DS81_9PASS</name>
<organism evidence="2 3">
    <name type="scientific">Willisornis vidua</name>
    <name type="common">Xingu scale-backed antbird</name>
    <dbReference type="NCBI Taxonomy" id="1566151"/>
    <lineage>
        <taxon>Eukaryota</taxon>
        <taxon>Metazoa</taxon>
        <taxon>Chordata</taxon>
        <taxon>Craniata</taxon>
        <taxon>Vertebrata</taxon>
        <taxon>Euteleostomi</taxon>
        <taxon>Archelosauria</taxon>
        <taxon>Archosauria</taxon>
        <taxon>Dinosauria</taxon>
        <taxon>Saurischia</taxon>
        <taxon>Theropoda</taxon>
        <taxon>Coelurosauria</taxon>
        <taxon>Aves</taxon>
        <taxon>Neognathae</taxon>
        <taxon>Neoaves</taxon>
        <taxon>Telluraves</taxon>
        <taxon>Australaves</taxon>
        <taxon>Passeriformes</taxon>
        <taxon>Thamnophilidae</taxon>
        <taxon>Willisornis</taxon>
    </lineage>
</organism>
<feature type="compositionally biased region" description="Basic and acidic residues" evidence="1">
    <location>
        <begin position="102"/>
        <end position="113"/>
    </location>
</feature>